<feature type="compositionally biased region" description="Basic and acidic residues" evidence="1">
    <location>
        <begin position="545"/>
        <end position="554"/>
    </location>
</feature>
<feature type="compositionally biased region" description="Polar residues" evidence="1">
    <location>
        <begin position="299"/>
        <end position="312"/>
    </location>
</feature>
<evidence type="ECO:0008006" key="4">
    <source>
        <dbReference type="Google" id="ProtNLM"/>
    </source>
</evidence>
<organism evidence="2 3">
    <name type="scientific">Thelonectria olida</name>
    <dbReference type="NCBI Taxonomy" id="1576542"/>
    <lineage>
        <taxon>Eukaryota</taxon>
        <taxon>Fungi</taxon>
        <taxon>Dikarya</taxon>
        <taxon>Ascomycota</taxon>
        <taxon>Pezizomycotina</taxon>
        <taxon>Sordariomycetes</taxon>
        <taxon>Hypocreomycetidae</taxon>
        <taxon>Hypocreales</taxon>
        <taxon>Nectriaceae</taxon>
        <taxon>Thelonectria</taxon>
    </lineage>
</organism>
<feature type="compositionally biased region" description="Polar residues" evidence="1">
    <location>
        <begin position="706"/>
        <end position="717"/>
    </location>
</feature>
<feature type="compositionally biased region" description="Acidic residues" evidence="1">
    <location>
        <begin position="555"/>
        <end position="576"/>
    </location>
</feature>
<gene>
    <name evidence="2" type="ORF">B0T10DRAFT_457933</name>
</gene>
<reference evidence="2 3" key="1">
    <citation type="journal article" date="2021" name="Nat. Commun.">
        <title>Genetic determinants of endophytism in the Arabidopsis root mycobiome.</title>
        <authorList>
            <person name="Mesny F."/>
            <person name="Miyauchi S."/>
            <person name="Thiergart T."/>
            <person name="Pickel B."/>
            <person name="Atanasova L."/>
            <person name="Karlsson M."/>
            <person name="Huettel B."/>
            <person name="Barry K.W."/>
            <person name="Haridas S."/>
            <person name="Chen C."/>
            <person name="Bauer D."/>
            <person name="Andreopoulos W."/>
            <person name="Pangilinan J."/>
            <person name="LaButti K."/>
            <person name="Riley R."/>
            <person name="Lipzen A."/>
            <person name="Clum A."/>
            <person name="Drula E."/>
            <person name="Henrissat B."/>
            <person name="Kohler A."/>
            <person name="Grigoriev I.V."/>
            <person name="Martin F.M."/>
            <person name="Hacquard S."/>
        </authorList>
    </citation>
    <scope>NUCLEOTIDE SEQUENCE [LARGE SCALE GENOMIC DNA]</scope>
    <source>
        <strain evidence="2 3">MPI-CAGE-CH-0241</strain>
    </source>
</reference>
<keyword evidence="3" id="KW-1185">Reference proteome</keyword>
<proteinExistence type="predicted"/>
<feature type="compositionally biased region" description="Polar residues" evidence="1">
    <location>
        <begin position="347"/>
        <end position="357"/>
    </location>
</feature>
<dbReference type="OrthoDB" id="5382953at2759"/>
<name>A0A9P8W6A7_9HYPO</name>
<feature type="compositionally biased region" description="Low complexity" evidence="1">
    <location>
        <begin position="330"/>
        <end position="344"/>
    </location>
</feature>
<comment type="caution">
    <text evidence="2">The sequence shown here is derived from an EMBL/GenBank/DDBJ whole genome shotgun (WGS) entry which is preliminary data.</text>
</comment>
<feature type="compositionally biased region" description="Pro residues" evidence="1">
    <location>
        <begin position="673"/>
        <end position="686"/>
    </location>
</feature>
<protein>
    <recommendedName>
        <fullName evidence="4">DNA (cytosine-5)-methyltransferase 1 replication foci domain-containing protein</fullName>
    </recommendedName>
</protein>
<sequence>MVRRHRRASTSSVETVDESRVQWRQEKSVLRTVPSASDSNGWPIFQLTDAVVLNKDGETMENALSVGFKGPFIIRGTLLIDTPETKQCLINMRLRHSTPIEIRQSISYSIGLAENNQPLIWVSGKAGWYEIVPSASYLQIYNKMCEAATLYYTIMSIYEVENNSAKKLKKGKRVGAIAELSPIFHKYAARIGDGSTLDEVIERCAEHALFLIPHFDQEGEFDWKTTLFHKWMTTKHGDIVEKARQQLLNPPLLPRSPSVEVAPSPLIQTLPSRTRAGSAVSSVVPPKHSSPTLEPRSSVPRQRSARSQSLAQNDDPLQETPNAQPTSINTAVASSRVSSATPAPQVSEASTPVANESQTPFQTVVQAVELAYKELASSKAGMTYSNTLNKIYLAYKFPSYRVAPGTHKVPIEEVLHYNASDLLKVLDKEKYGKFQFYSWLQEISTKEFNPISIERSSFPYTLIPRGIRAPRVPKPPAPPPAAQPGAHALRDSDGDGGSNDSDVSSRAGKLPRGRPSGKKSSLRLVTASRKRVHAALESDSELEELEPKRSHYFSEGDDMDVDSAEEDTSSPEEASESDQQPIKIIIRADKAPSTAPRGPNEAWTCEEEDCGYVVRGGDARGCQDRVRKHFQEHEQQAKRVNLAVAESRGHMPIKYAWFPPFLILVEFHASTPSPSPPLPPFPPPAIPVGKTSSPSFTPPPASKSTVSTEGSFQSHVSQFRRRPHPVSDSIGKLTRAS</sequence>
<feature type="compositionally biased region" description="Low complexity" evidence="1">
    <location>
        <begin position="278"/>
        <end position="291"/>
    </location>
</feature>
<feature type="region of interest" description="Disordered" evidence="1">
    <location>
        <begin position="265"/>
        <end position="357"/>
    </location>
</feature>
<feature type="compositionally biased region" description="Basic residues" evidence="1">
    <location>
        <begin position="509"/>
        <end position="521"/>
    </location>
</feature>
<evidence type="ECO:0000313" key="3">
    <source>
        <dbReference type="Proteomes" id="UP000777438"/>
    </source>
</evidence>
<evidence type="ECO:0000313" key="2">
    <source>
        <dbReference type="EMBL" id="KAH6892218.1"/>
    </source>
</evidence>
<feature type="region of interest" description="Disordered" evidence="1">
    <location>
        <begin position="467"/>
        <end position="582"/>
    </location>
</feature>
<evidence type="ECO:0000256" key="1">
    <source>
        <dbReference type="SAM" id="MobiDB-lite"/>
    </source>
</evidence>
<dbReference type="AlphaFoldDB" id="A0A9P8W6A7"/>
<dbReference type="EMBL" id="JAGPYM010000007">
    <property type="protein sequence ID" value="KAH6892218.1"/>
    <property type="molecule type" value="Genomic_DNA"/>
</dbReference>
<dbReference type="Proteomes" id="UP000777438">
    <property type="component" value="Unassembled WGS sequence"/>
</dbReference>
<feature type="region of interest" description="Disordered" evidence="1">
    <location>
        <begin position="672"/>
        <end position="737"/>
    </location>
</feature>
<feature type="compositionally biased region" description="Polar residues" evidence="1">
    <location>
        <begin position="319"/>
        <end position="329"/>
    </location>
</feature>
<accession>A0A9P8W6A7</accession>
<feature type="compositionally biased region" description="Pro residues" evidence="1">
    <location>
        <begin position="472"/>
        <end position="482"/>
    </location>
</feature>